<proteinExistence type="predicted"/>
<accession>A0A0A9HJ91</accession>
<protein>
    <submittedName>
        <fullName evidence="1">Uncharacterized protein</fullName>
    </submittedName>
</protein>
<evidence type="ECO:0000313" key="1">
    <source>
        <dbReference type="EMBL" id="JAE35894.1"/>
    </source>
</evidence>
<dbReference type="AlphaFoldDB" id="A0A0A9HJ91"/>
<name>A0A0A9HJ91_ARUDO</name>
<dbReference type="EMBL" id="GBRH01162002">
    <property type="protein sequence ID" value="JAE35894.1"/>
    <property type="molecule type" value="Transcribed_RNA"/>
</dbReference>
<organism evidence="1">
    <name type="scientific">Arundo donax</name>
    <name type="common">Giant reed</name>
    <name type="synonym">Donax arundinaceus</name>
    <dbReference type="NCBI Taxonomy" id="35708"/>
    <lineage>
        <taxon>Eukaryota</taxon>
        <taxon>Viridiplantae</taxon>
        <taxon>Streptophyta</taxon>
        <taxon>Embryophyta</taxon>
        <taxon>Tracheophyta</taxon>
        <taxon>Spermatophyta</taxon>
        <taxon>Magnoliopsida</taxon>
        <taxon>Liliopsida</taxon>
        <taxon>Poales</taxon>
        <taxon>Poaceae</taxon>
        <taxon>PACMAD clade</taxon>
        <taxon>Arundinoideae</taxon>
        <taxon>Arundineae</taxon>
        <taxon>Arundo</taxon>
    </lineage>
</organism>
<reference evidence="1" key="2">
    <citation type="journal article" date="2015" name="Data Brief">
        <title>Shoot transcriptome of the giant reed, Arundo donax.</title>
        <authorList>
            <person name="Barrero R.A."/>
            <person name="Guerrero F.D."/>
            <person name="Moolhuijzen P."/>
            <person name="Goolsby J.A."/>
            <person name="Tidwell J."/>
            <person name="Bellgard S.E."/>
            <person name="Bellgard M.I."/>
        </authorList>
    </citation>
    <scope>NUCLEOTIDE SEQUENCE</scope>
    <source>
        <tissue evidence="1">Shoot tissue taken approximately 20 cm above the soil surface</tissue>
    </source>
</reference>
<reference evidence="1" key="1">
    <citation type="submission" date="2014-09" db="EMBL/GenBank/DDBJ databases">
        <authorList>
            <person name="Magalhaes I.L.F."/>
            <person name="Oliveira U."/>
            <person name="Santos F.R."/>
            <person name="Vidigal T.H.D.A."/>
            <person name="Brescovit A.D."/>
            <person name="Santos A.J."/>
        </authorList>
    </citation>
    <scope>NUCLEOTIDE SEQUENCE</scope>
    <source>
        <tissue evidence="1">Shoot tissue taken approximately 20 cm above the soil surface</tissue>
    </source>
</reference>
<sequence length="55" mass="6269">MITGPHKQQSTSLQEHGISLGTQNNKTLQLQIVLSVNQWNRERSREICSILLPNK</sequence>